<dbReference type="EMBL" id="CAMKVN010000449">
    <property type="protein sequence ID" value="CAI2168054.1"/>
    <property type="molecule type" value="Genomic_DNA"/>
</dbReference>
<dbReference type="Proteomes" id="UP001153678">
    <property type="component" value="Unassembled WGS sequence"/>
</dbReference>
<evidence type="ECO:0000313" key="2">
    <source>
        <dbReference type="Proteomes" id="UP001153678"/>
    </source>
</evidence>
<organism evidence="1 2">
    <name type="scientific">Funneliformis geosporum</name>
    <dbReference type="NCBI Taxonomy" id="1117311"/>
    <lineage>
        <taxon>Eukaryota</taxon>
        <taxon>Fungi</taxon>
        <taxon>Fungi incertae sedis</taxon>
        <taxon>Mucoromycota</taxon>
        <taxon>Glomeromycotina</taxon>
        <taxon>Glomeromycetes</taxon>
        <taxon>Glomerales</taxon>
        <taxon>Glomeraceae</taxon>
        <taxon>Funneliformis</taxon>
    </lineage>
</organism>
<accession>A0A9W4SH19</accession>
<gene>
    <name evidence="1" type="ORF">FWILDA_LOCUS3392</name>
</gene>
<keyword evidence="2" id="KW-1185">Reference proteome</keyword>
<comment type="caution">
    <text evidence="1">The sequence shown here is derived from an EMBL/GenBank/DDBJ whole genome shotgun (WGS) entry which is preliminary data.</text>
</comment>
<sequence length="63" mass="7503">MTQYPVQNENFDPMNSYDVYHQISKRIATLGQINEVMIFDVSPWMSSMVFIRITLTTRKLFRV</sequence>
<dbReference type="AlphaFoldDB" id="A0A9W4SH19"/>
<proteinExistence type="predicted"/>
<reference evidence="1" key="1">
    <citation type="submission" date="2022-08" db="EMBL/GenBank/DDBJ databases">
        <authorList>
            <person name="Kallberg Y."/>
            <person name="Tangrot J."/>
            <person name="Rosling A."/>
        </authorList>
    </citation>
    <scope>NUCLEOTIDE SEQUENCE</scope>
    <source>
        <strain evidence="1">Wild A</strain>
    </source>
</reference>
<evidence type="ECO:0000313" key="1">
    <source>
        <dbReference type="EMBL" id="CAI2168054.1"/>
    </source>
</evidence>
<protein>
    <submittedName>
        <fullName evidence="1">13741_t:CDS:1</fullName>
    </submittedName>
</protein>
<name>A0A9W4SH19_9GLOM</name>